<dbReference type="CDD" id="cd14948">
    <property type="entry name" value="BACON"/>
    <property type="match status" value="1"/>
</dbReference>
<dbReference type="Gene3D" id="2.60.40.10">
    <property type="entry name" value="Immunoglobulins"/>
    <property type="match status" value="1"/>
</dbReference>
<organism evidence="1 2">
    <name type="scientific">Candidatus Magnetoglobus multicellularis str. Araruama</name>
    <dbReference type="NCBI Taxonomy" id="890399"/>
    <lineage>
        <taxon>Bacteria</taxon>
        <taxon>Pseudomonadati</taxon>
        <taxon>Thermodesulfobacteriota</taxon>
        <taxon>Desulfobacteria</taxon>
        <taxon>Desulfobacterales</taxon>
        <taxon>Desulfobacteraceae</taxon>
        <taxon>Candidatus Magnetoglobus</taxon>
    </lineage>
</organism>
<dbReference type="EMBL" id="ATBP01002120">
    <property type="protein sequence ID" value="ETR66258.1"/>
    <property type="molecule type" value="Genomic_DNA"/>
</dbReference>
<gene>
    <name evidence="1" type="ORF">OMM_13036</name>
</gene>
<evidence type="ECO:0000313" key="2">
    <source>
        <dbReference type="Proteomes" id="UP000189670"/>
    </source>
</evidence>
<comment type="caution">
    <text evidence="1">The sequence shown here is derived from an EMBL/GenBank/DDBJ whole genome shotgun (WGS) entry which is preliminary data.</text>
</comment>
<dbReference type="SUPFAM" id="SSF49464">
    <property type="entry name" value="Carboxypeptidase regulatory domain-like"/>
    <property type="match status" value="1"/>
</dbReference>
<dbReference type="InterPro" id="IPR024361">
    <property type="entry name" value="BACON"/>
</dbReference>
<accession>A0A1V1NUL9</accession>
<proteinExistence type="predicted"/>
<dbReference type="AlphaFoldDB" id="A0A1V1NUL9"/>
<dbReference type="InterPro" id="IPR008969">
    <property type="entry name" value="CarboxyPept-like_regulatory"/>
</dbReference>
<evidence type="ECO:0000313" key="1">
    <source>
        <dbReference type="EMBL" id="ETR66258.1"/>
    </source>
</evidence>
<protein>
    <submittedName>
        <fullName evidence="1">Uncharacterized protein</fullName>
    </submittedName>
</protein>
<feature type="non-terminal residue" evidence="1">
    <location>
        <position position="1"/>
    </location>
</feature>
<dbReference type="InterPro" id="IPR013783">
    <property type="entry name" value="Ig-like_fold"/>
</dbReference>
<dbReference type="Proteomes" id="UP000189670">
    <property type="component" value="Unassembled WGS sequence"/>
</dbReference>
<reference evidence="2" key="1">
    <citation type="submission" date="2012-11" db="EMBL/GenBank/DDBJ databases">
        <authorList>
            <person name="Lucero-Rivera Y.E."/>
            <person name="Tovar-Ramirez D."/>
        </authorList>
    </citation>
    <scope>NUCLEOTIDE SEQUENCE [LARGE SCALE GENOMIC DNA]</scope>
    <source>
        <strain evidence="2">Araruama</strain>
    </source>
</reference>
<name>A0A1V1NUL9_9BACT</name>
<sequence>SGKVSDQNGNPVSGVSVKFTNSDIAITDSSGIYSHETTFGWTGKAEVFYIDHAFTQPSKSYNYIQSDQLNQDYTAFSSSLPCIIVEPDKINVSAEIGSASFKVHITPSSASWEMTPQNSWLQVQKTSQSITVNYTGNTQETSRIGTITVSSQDAANSPQIITIIQAGKPAAPVGPGWEEEFDPTVFQYNATLTCIVKDDNKNLLDSENDILAAFVGDDCRGMAMPIWTSQGNRYFLQIWSNQSTGEEIIFKHYDSTRDRINHNIKYPIEFQLNASLGTILEPHELIVSDFFIRTVLNKHWNWITINVTHTDMSVNSILSSLGDKGIIIIGQEGYSEYMPTFKTWTGSLTTMKPTAMYMIKQIRWQPLSFPAMQWIFQKPLSP</sequence>